<protein>
    <submittedName>
        <fullName evidence="4">TetR family transcriptional regulator</fullName>
    </submittedName>
</protein>
<dbReference type="AlphaFoldDB" id="A0A4Q9GRT5"/>
<evidence type="ECO:0000313" key="4">
    <source>
        <dbReference type="EMBL" id="TBN57361.1"/>
    </source>
</evidence>
<evidence type="ECO:0000256" key="2">
    <source>
        <dbReference type="PROSITE-ProRule" id="PRU00335"/>
    </source>
</evidence>
<dbReference type="InterPro" id="IPR036271">
    <property type="entry name" value="Tet_transcr_reg_TetR-rel_C_sf"/>
</dbReference>
<dbReference type="PANTHER" id="PTHR30328:SF54">
    <property type="entry name" value="HTH-TYPE TRANSCRIPTIONAL REPRESSOR SCO4008"/>
    <property type="match status" value="1"/>
</dbReference>
<gene>
    <name evidence="4" type="ORF">EYE40_08095</name>
</gene>
<keyword evidence="1 2" id="KW-0238">DNA-binding</keyword>
<dbReference type="InterPro" id="IPR001647">
    <property type="entry name" value="HTH_TetR"/>
</dbReference>
<dbReference type="PANTHER" id="PTHR30328">
    <property type="entry name" value="TRANSCRIPTIONAL REPRESSOR"/>
    <property type="match status" value="1"/>
</dbReference>
<dbReference type="InterPro" id="IPR041467">
    <property type="entry name" value="Sco4008_C"/>
</dbReference>
<name>A0A4Q9GRT5_9MICO</name>
<dbReference type="PROSITE" id="PS50977">
    <property type="entry name" value="HTH_TETR_2"/>
    <property type="match status" value="1"/>
</dbReference>
<reference evidence="5" key="1">
    <citation type="submission" date="2019-02" db="EMBL/GenBank/DDBJ databases">
        <title>Glaciihabitans arcticus sp. nov., a psychrotolerant bacterium isolated from polar soil.</title>
        <authorList>
            <person name="Dahal R.H."/>
        </authorList>
    </citation>
    <scope>NUCLEOTIDE SEQUENCE [LARGE SCALE GENOMIC DNA]</scope>
    <source>
        <strain evidence="5">RP-3-7</strain>
    </source>
</reference>
<dbReference type="PRINTS" id="PR00455">
    <property type="entry name" value="HTHTETR"/>
</dbReference>
<sequence length="195" mass="21612">MAWDTEKTKTLLLDAATAEFSTFGLAGARVDRIAATAGVNKERIYQYFGKKDDLFGIVLARQLAAVMSEIAITGKGVDAVVDYAGRVFDYQAAHPELARLTFWEGLERDEPTALETRIAGGIDKVRRLREALPDISEDDARELLLTVLTLCDGWQVLRNMDRVYTGTVERTAARDAARRRAVLATVEAYTRELVG</sequence>
<dbReference type="Proteomes" id="UP000294194">
    <property type="component" value="Unassembled WGS sequence"/>
</dbReference>
<dbReference type="GO" id="GO:0006355">
    <property type="term" value="P:regulation of DNA-templated transcription"/>
    <property type="evidence" value="ECO:0007669"/>
    <property type="project" value="UniProtKB-ARBA"/>
</dbReference>
<dbReference type="GO" id="GO:0003677">
    <property type="term" value="F:DNA binding"/>
    <property type="evidence" value="ECO:0007669"/>
    <property type="project" value="UniProtKB-UniRule"/>
</dbReference>
<organism evidence="4 5">
    <name type="scientific">Glaciihabitans arcticus</name>
    <dbReference type="NCBI Taxonomy" id="2668039"/>
    <lineage>
        <taxon>Bacteria</taxon>
        <taxon>Bacillati</taxon>
        <taxon>Actinomycetota</taxon>
        <taxon>Actinomycetes</taxon>
        <taxon>Micrococcales</taxon>
        <taxon>Microbacteriaceae</taxon>
        <taxon>Glaciihabitans</taxon>
    </lineage>
</organism>
<dbReference type="Pfam" id="PF00440">
    <property type="entry name" value="TetR_N"/>
    <property type="match status" value="1"/>
</dbReference>
<evidence type="ECO:0000313" key="5">
    <source>
        <dbReference type="Proteomes" id="UP000294194"/>
    </source>
</evidence>
<dbReference type="Pfam" id="PF17926">
    <property type="entry name" value="TetR_C_21"/>
    <property type="match status" value="1"/>
</dbReference>
<feature type="DNA-binding region" description="H-T-H motif" evidence="2">
    <location>
        <begin position="29"/>
        <end position="48"/>
    </location>
</feature>
<dbReference type="SUPFAM" id="SSF46689">
    <property type="entry name" value="Homeodomain-like"/>
    <property type="match status" value="1"/>
</dbReference>
<dbReference type="Gene3D" id="1.10.357.10">
    <property type="entry name" value="Tetracycline Repressor, domain 2"/>
    <property type="match status" value="1"/>
</dbReference>
<dbReference type="SUPFAM" id="SSF48498">
    <property type="entry name" value="Tetracyclin repressor-like, C-terminal domain"/>
    <property type="match status" value="1"/>
</dbReference>
<dbReference type="InterPro" id="IPR050109">
    <property type="entry name" value="HTH-type_TetR-like_transc_reg"/>
</dbReference>
<keyword evidence="5" id="KW-1185">Reference proteome</keyword>
<evidence type="ECO:0000256" key="1">
    <source>
        <dbReference type="ARBA" id="ARBA00023125"/>
    </source>
</evidence>
<dbReference type="EMBL" id="SISG01000001">
    <property type="protein sequence ID" value="TBN57361.1"/>
    <property type="molecule type" value="Genomic_DNA"/>
</dbReference>
<accession>A0A4Q9GRT5</accession>
<proteinExistence type="predicted"/>
<comment type="caution">
    <text evidence="4">The sequence shown here is derived from an EMBL/GenBank/DDBJ whole genome shotgun (WGS) entry which is preliminary data.</text>
</comment>
<dbReference type="InterPro" id="IPR009057">
    <property type="entry name" value="Homeodomain-like_sf"/>
</dbReference>
<feature type="domain" description="HTH tetR-type" evidence="3">
    <location>
        <begin position="6"/>
        <end position="66"/>
    </location>
</feature>
<dbReference type="RefSeq" id="WP_130981472.1">
    <property type="nucleotide sequence ID" value="NZ_SISG01000001.1"/>
</dbReference>
<evidence type="ECO:0000259" key="3">
    <source>
        <dbReference type="PROSITE" id="PS50977"/>
    </source>
</evidence>